<name>A0AAV7X274_PLEWA</name>
<keyword evidence="3" id="KW-1185">Reference proteome</keyword>
<protein>
    <submittedName>
        <fullName evidence="2">Uncharacterized protein</fullName>
    </submittedName>
</protein>
<feature type="compositionally biased region" description="Basic and acidic residues" evidence="1">
    <location>
        <begin position="28"/>
        <end position="74"/>
    </location>
</feature>
<evidence type="ECO:0000313" key="3">
    <source>
        <dbReference type="Proteomes" id="UP001066276"/>
    </source>
</evidence>
<proteinExistence type="predicted"/>
<accession>A0AAV7X274</accession>
<evidence type="ECO:0000313" key="2">
    <source>
        <dbReference type="EMBL" id="KAJ1218723.1"/>
    </source>
</evidence>
<evidence type="ECO:0000256" key="1">
    <source>
        <dbReference type="SAM" id="MobiDB-lite"/>
    </source>
</evidence>
<dbReference type="AlphaFoldDB" id="A0AAV7X274"/>
<feature type="region of interest" description="Disordered" evidence="1">
    <location>
        <begin position="1"/>
        <end position="74"/>
    </location>
</feature>
<sequence>MTHLKHKTKKKIGERMVLTPDGVFQNEVRPEEEKRNLEKPRRDTKETEDKRHQKGAADAKGKELEEDNWREKRG</sequence>
<feature type="compositionally biased region" description="Basic residues" evidence="1">
    <location>
        <begin position="1"/>
        <end position="12"/>
    </location>
</feature>
<gene>
    <name evidence="2" type="ORF">NDU88_006300</name>
</gene>
<dbReference type="Proteomes" id="UP001066276">
    <property type="component" value="Chromosome 1_1"/>
</dbReference>
<organism evidence="2 3">
    <name type="scientific">Pleurodeles waltl</name>
    <name type="common">Iberian ribbed newt</name>
    <dbReference type="NCBI Taxonomy" id="8319"/>
    <lineage>
        <taxon>Eukaryota</taxon>
        <taxon>Metazoa</taxon>
        <taxon>Chordata</taxon>
        <taxon>Craniata</taxon>
        <taxon>Vertebrata</taxon>
        <taxon>Euteleostomi</taxon>
        <taxon>Amphibia</taxon>
        <taxon>Batrachia</taxon>
        <taxon>Caudata</taxon>
        <taxon>Salamandroidea</taxon>
        <taxon>Salamandridae</taxon>
        <taxon>Pleurodelinae</taxon>
        <taxon>Pleurodeles</taxon>
    </lineage>
</organism>
<dbReference type="EMBL" id="JANPWB010000001">
    <property type="protein sequence ID" value="KAJ1218723.1"/>
    <property type="molecule type" value="Genomic_DNA"/>
</dbReference>
<comment type="caution">
    <text evidence="2">The sequence shown here is derived from an EMBL/GenBank/DDBJ whole genome shotgun (WGS) entry which is preliminary data.</text>
</comment>
<reference evidence="2" key="1">
    <citation type="journal article" date="2022" name="bioRxiv">
        <title>Sequencing and chromosome-scale assembly of the giantPleurodeles waltlgenome.</title>
        <authorList>
            <person name="Brown T."/>
            <person name="Elewa A."/>
            <person name="Iarovenko S."/>
            <person name="Subramanian E."/>
            <person name="Araus A.J."/>
            <person name="Petzold A."/>
            <person name="Susuki M."/>
            <person name="Suzuki K.-i.T."/>
            <person name="Hayashi T."/>
            <person name="Toyoda A."/>
            <person name="Oliveira C."/>
            <person name="Osipova E."/>
            <person name="Leigh N.D."/>
            <person name="Simon A."/>
            <person name="Yun M.H."/>
        </authorList>
    </citation>
    <scope>NUCLEOTIDE SEQUENCE</scope>
    <source>
        <strain evidence="2">20211129_DDA</strain>
        <tissue evidence="2">Liver</tissue>
    </source>
</reference>